<reference evidence="8" key="1">
    <citation type="submission" date="2022-05" db="EMBL/GenBank/DDBJ databases">
        <title>The Musa troglodytarum L. genome provides insights into the mechanism of non-climacteric behaviour and enrichment of carotenoids.</title>
        <authorList>
            <person name="Wang J."/>
        </authorList>
    </citation>
    <scope>NUCLEOTIDE SEQUENCE</scope>
    <source>
        <tissue evidence="8">Leaf</tissue>
    </source>
</reference>
<dbReference type="Proteomes" id="UP001055439">
    <property type="component" value="Chromosome 1"/>
</dbReference>
<sequence>MALFRRLFYRKPPDRLLEISERVYVFDCCFSTETLGENDYKDYMDGIVTQLHDYFPDASFMVFNFKEGDKRSQISDILTASDMTCVDYPLQYEGCPLLPLEMIHHFLKSSESWLSLDGQHNVLLMHCERGGWPVLAFMLAGLLLHRKQYTGEQKTLEMVYKQAPKELHHLLSPLNPQPSHLRYLQYISRRGNAPEWPPKDVSFTLECLILRIVPNYDGEGGCRPMVRIYGRDPLAPNSRSSKILFSTSKTKKHVRHYKQAEATPVKLKTRCRVQGDVVVECIHLDKDLEHEEIMFRIMFNTAFVHSSILMLSCEEIDVVWNAKDQFSRDFKADVIFSDFDSFESDSSTDTLVEDGDETEGAFTEAEESFEAEEIFTNSYWHNANRDPKGTTFRNGTSVDGGNPNSEIYSSTNEARNSFETSKAEEDSETRASQLLTDTVSKCIMVETCSIPGPAETSSGFGKCEHDGELVTEKSVTSESMVQIEEKSMIESSTLQQNTVTSANEKQKLIKINNVKQETDDGMGLVIMTENLIDLETAETIESIWENNDSNNCSENIVGRRPNAVDEIPSPEKHNLEKEIDSSTYQDKVEQYSESVLSSPTVAEDRMTKFSTISASSDDKIISENSIFLDYTVTCEGKNIVELSNFKHDVKDIITLDVNMSCKAEISIPTKEANNRLGKFESKVNPENINSRTTQLEKDHNQENQHTLGEIKFKCKREPDEGVAQNKTDTKNFNQKIGNGEYKQALEMSLHTISEKPAPPPPAPPGQRGSAPPPPPPPRARAPPPAPPRAPRAPPPPPFSSQSDARGLLPNGGRGRGLSRSMGVNSAKNLTSHRLSLKPFHWLKVTIAVEGSLWDELQRSGDALSASDFDVSELESLFAMVPKTDDSSKSEGRRKSLGSQPDKVHLIALRRANNTEIMLTKIKMPLPDLMSAALALDDSILDVDQVENLIKFCPTKEEMDLLKGYTGDKEKLGKCEQFFLELMKVPRVESKLRVFSFKIQFGSQISDLKQSLSSIDSACEQIRNSIKLKEIMKKILFLGNTLNQGTARGSAIGFHLDSLLKLSDTRATNNKMMTLMHYLCKSLASRSPHLLDFHEDLISLEATSKTQLKSLAEEMQAIVKDLSKVEVELKASENDGPASEIFCKTLKEFVVVAEAEVRSLTTLYTSVGRNADALALYFGENPAKCPFEQVISTLLNFISMFKRAHQENCQQAELENKKAQKGRAPEKSKSSLSNSKNDSKERSLSQQLQETKQKTKSTACQGDLCALTSCKVPDQPGRRG</sequence>
<organism evidence="8 9">
    <name type="scientific">Musa troglodytarum</name>
    <name type="common">fe'i banana</name>
    <dbReference type="NCBI Taxonomy" id="320322"/>
    <lineage>
        <taxon>Eukaryota</taxon>
        <taxon>Viridiplantae</taxon>
        <taxon>Streptophyta</taxon>
        <taxon>Embryophyta</taxon>
        <taxon>Tracheophyta</taxon>
        <taxon>Spermatophyta</taxon>
        <taxon>Magnoliopsida</taxon>
        <taxon>Liliopsida</taxon>
        <taxon>Zingiberales</taxon>
        <taxon>Musaceae</taxon>
        <taxon>Musa</taxon>
    </lineage>
</organism>
<evidence type="ECO:0000259" key="6">
    <source>
        <dbReference type="PROSITE" id="PS51182"/>
    </source>
</evidence>
<dbReference type="InterPro" id="IPR035892">
    <property type="entry name" value="C2_domain_sf"/>
</dbReference>
<feature type="compositionally biased region" description="Basic and acidic residues" evidence="5">
    <location>
        <begin position="694"/>
        <end position="719"/>
    </location>
</feature>
<feature type="compositionally biased region" description="Pro residues" evidence="5">
    <location>
        <begin position="756"/>
        <end position="798"/>
    </location>
</feature>
<dbReference type="SUPFAM" id="SSF52799">
    <property type="entry name" value="(Phosphotyrosine protein) phosphatases II"/>
    <property type="match status" value="1"/>
</dbReference>
<dbReference type="Pfam" id="PF02181">
    <property type="entry name" value="FH2"/>
    <property type="match status" value="1"/>
</dbReference>
<keyword evidence="9" id="KW-1185">Reference proteome</keyword>
<evidence type="ECO:0000256" key="2">
    <source>
        <dbReference type="ARBA" id="ARBA00022912"/>
    </source>
</evidence>
<proteinExistence type="inferred from homology"/>
<comment type="similarity">
    <text evidence="1">Belongs to the formin-like family. Class-II subfamily.</text>
</comment>
<dbReference type="Gene3D" id="1.20.58.2220">
    <property type="entry name" value="Formin, FH2 domain"/>
    <property type="match status" value="1"/>
</dbReference>
<dbReference type="PANTHER" id="PTHR45733:SF10">
    <property type="entry name" value="FORMIN-LIKE PROTEIN 15A-RELATED"/>
    <property type="match status" value="1"/>
</dbReference>
<dbReference type="PROSITE" id="PS51182">
    <property type="entry name" value="C2_TENSIN"/>
    <property type="match status" value="1"/>
</dbReference>
<feature type="region of interest" description="Disordered" evidence="5">
    <location>
        <begin position="1213"/>
        <end position="1258"/>
    </location>
</feature>
<dbReference type="EMBL" id="CP097502">
    <property type="protein sequence ID" value="URD75802.1"/>
    <property type="molecule type" value="Genomic_DNA"/>
</dbReference>
<feature type="compositionally biased region" description="Basic and acidic residues" evidence="5">
    <location>
        <begin position="1213"/>
        <end position="1228"/>
    </location>
</feature>
<dbReference type="InterPro" id="IPR042201">
    <property type="entry name" value="FH2_Formin_sf"/>
</dbReference>
<evidence type="ECO:0000313" key="9">
    <source>
        <dbReference type="Proteomes" id="UP001055439"/>
    </source>
</evidence>
<dbReference type="Gene3D" id="3.90.190.10">
    <property type="entry name" value="Protein tyrosine phosphatase superfamily"/>
    <property type="match status" value="1"/>
</dbReference>
<dbReference type="InterPro" id="IPR051144">
    <property type="entry name" value="Formin_homology_domain"/>
</dbReference>
<evidence type="ECO:0000256" key="1">
    <source>
        <dbReference type="ARBA" id="ARBA00006468"/>
    </source>
</evidence>
<dbReference type="AlphaFoldDB" id="A0A9E7EF59"/>
<feature type="region of interest" description="Disordered" evidence="5">
    <location>
        <begin position="752"/>
        <end position="822"/>
    </location>
</feature>
<evidence type="ECO:0000259" key="7">
    <source>
        <dbReference type="PROSITE" id="PS51444"/>
    </source>
</evidence>
<feature type="coiled-coil region" evidence="4">
    <location>
        <begin position="1107"/>
        <end position="1134"/>
    </location>
</feature>
<protein>
    <recommendedName>
        <fullName evidence="3">Formin-like protein</fullName>
    </recommendedName>
</protein>
<accession>A0A9E7EF59</accession>
<evidence type="ECO:0000256" key="5">
    <source>
        <dbReference type="SAM" id="MobiDB-lite"/>
    </source>
</evidence>
<evidence type="ECO:0000313" key="8">
    <source>
        <dbReference type="EMBL" id="URD75802.1"/>
    </source>
</evidence>
<dbReference type="InterPro" id="IPR014020">
    <property type="entry name" value="Tensin_C2-dom"/>
</dbReference>
<dbReference type="PANTHER" id="PTHR45733">
    <property type="entry name" value="FORMIN-J"/>
    <property type="match status" value="1"/>
</dbReference>
<dbReference type="InterPro" id="IPR029021">
    <property type="entry name" value="Prot-tyrosine_phosphatase-like"/>
</dbReference>
<dbReference type="SMART" id="SM00498">
    <property type="entry name" value="FH2"/>
    <property type="match status" value="1"/>
</dbReference>
<keyword evidence="2" id="KW-0378">Hydrolase</keyword>
<feature type="compositionally biased region" description="Polar residues" evidence="5">
    <location>
        <begin position="1243"/>
        <end position="1258"/>
    </location>
</feature>
<evidence type="ECO:0000256" key="3">
    <source>
        <dbReference type="RuleBase" id="RU361260"/>
    </source>
</evidence>
<dbReference type="InterPro" id="IPR015425">
    <property type="entry name" value="FH2_Formin"/>
</dbReference>
<feature type="compositionally biased region" description="Polar residues" evidence="5">
    <location>
        <begin position="391"/>
        <end position="420"/>
    </location>
</feature>
<evidence type="ECO:0000256" key="4">
    <source>
        <dbReference type="SAM" id="Coils"/>
    </source>
</evidence>
<dbReference type="Pfam" id="PF10409">
    <property type="entry name" value="PTEN_C2"/>
    <property type="match status" value="1"/>
</dbReference>
<dbReference type="SUPFAM" id="SSF101447">
    <property type="entry name" value="Formin homology 2 domain (FH2 domain)"/>
    <property type="match status" value="1"/>
</dbReference>
<feature type="region of interest" description="Disordered" evidence="5">
    <location>
        <begin position="380"/>
        <end position="430"/>
    </location>
</feature>
<name>A0A9E7EF59_9LILI</name>
<dbReference type="SUPFAM" id="SSF49562">
    <property type="entry name" value="C2 domain (Calcium/lipid-binding domain, CaLB)"/>
    <property type="match status" value="1"/>
</dbReference>
<dbReference type="GO" id="GO:0004721">
    <property type="term" value="F:phosphoprotein phosphatase activity"/>
    <property type="evidence" value="ECO:0007669"/>
    <property type="project" value="UniProtKB-KW"/>
</dbReference>
<keyword evidence="4" id="KW-0175">Coiled coil</keyword>
<keyword evidence="2" id="KW-0904">Protein phosphatase</keyword>
<dbReference type="PROSITE" id="PS51444">
    <property type="entry name" value="FH2"/>
    <property type="match status" value="1"/>
</dbReference>
<gene>
    <name evidence="8" type="ORF">MUK42_13336</name>
</gene>
<dbReference type="SMART" id="SM01326">
    <property type="entry name" value="PTEN_C2"/>
    <property type="match status" value="1"/>
</dbReference>
<feature type="domain" description="C2 tensin-type" evidence="6">
    <location>
        <begin position="200"/>
        <end position="339"/>
    </location>
</feature>
<feature type="compositionally biased region" description="Polar residues" evidence="5">
    <location>
        <begin position="724"/>
        <end position="736"/>
    </location>
</feature>
<feature type="region of interest" description="Disordered" evidence="5">
    <location>
        <begin position="693"/>
        <end position="737"/>
    </location>
</feature>
<dbReference type="Gene3D" id="2.60.40.1110">
    <property type="match status" value="1"/>
</dbReference>
<feature type="domain" description="FH2" evidence="7">
    <location>
        <begin position="826"/>
        <end position="1226"/>
    </location>
</feature>
<dbReference type="OrthoDB" id="1668162at2759"/>